<dbReference type="RefSeq" id="WP_378256006.1">
    <property type="nucleotide sequence ID" value="NZ_JBHSIT010000004.1"/>
</dbReference>
<dbReference type="Pfam" id="PF07690">
    <property type="entry name" value="MFS_1"/>
    <property type="match status" value="1"/>
</dbReference>
<reference evidence="8" key="1">
    <citation type="journal article" date="2019" name="Int. J. Syst. Evol. Microbiol.">
        <title>The Global Catalogue of Microorganisms (GCM) 10K type strain sequencing project: providing services to taxonomists for standard genome sequencing and annotation.</title>
        <authorList>
            <consortium name="The Broad Institute Genomics Platform"/>
            <consortium name="The Broad Institute Genome Sequencing Center for Infectious Disease"/>
            <person name="Wu L."/>
            <person name="Ma J."/>
        </authorList>
    </citation>
    <scope>NUCLEOTIDE SEQUENCE [LARGE SCALE GENOMIC DNA]</scope>
    <source>
        <strain evidence="8">KLKA75</strain>
    </source>
</reference>
<evidence type="ECO:0000256" key="5">
    <source>
        <dbReference type="ARBA" id="ARBA00023136"/>
    </source>
</evidence>
<sequence length="429" mass="43833">MTHPLRSRDFRLLFTARALSLSGDAAVPAALALAVLRITESGSALGLVLASALIPRLVALPIGGVLADRRGARPIAIGTDALACAAQLCTALLLLGGHPALWQLAVLQAVGGAASGLALPTMSPLVVGTVPADALSRANSLLGTVTGATRLIGPAVAGTFVLTIGPGWTFLLDAASFGASAALISCARVRRRDSSKDSAKEAANDSANDSAPARSLVADFRQGWTEVRSRDWYWTSLVAHAMWNGAQSTLLTLAPLIAVQHMGGETAWIVTTEAGAVGFVVGSLIAGRVRPRRPVAVANAGLAAHAIPLIALAFYAPAPVFIPCYCFAMAGLGFLNPTWETTVQATIPAGALARVSSYDWLLSLAAAPLGYSLAPWAASAWGPRGPLLVAAVLVAASSLGTLAAPGVRRLTLDASPPDAPKAAPEHQTV</sequence>
<feature type="transmembrane region" description="Helical" evidence="6">
    <location>
        <begin position="360"/>
        <end position="381"/>
    </location>
</feature>
<dbReference type="SUPFAM" id="SSF103473">
    <property type="entry name" value="MFS general substrate transporter"/>
    <property type="match status" value="1"/>
</dbReference>
<keyword evidence="3 6" id="KW-0812">Transmembrane</keyword>
<dbReference type="InterPro" id="IPR011701">
    <property type="entry name" value="MFS"/>
</dbReference>
<proteinExistence type="predicted"/>
<feature type="transmembrane region" description="Helical" evidence="6">
    <location>
        <begin position="295"/>
        <end position="314"/>
    </location>
</feature>
<feature type="transmembrane region" description="Helical" evidence="6">
    <location>
        <begin position="44"/>
        <end position="67"/>
    </location>
</feature>
<evidence type="ECO:0000256" key="1">
    <source>
        <dbReference type="ARBA" id="ARBA00004651"/>
    </source>
</evidence>
<organism evidence="7 8">
    <name type="scientific">Actinomadura gamaensis</name>
    <dbReference type="NCBI Taxonomy" id="1763541"/>
    <lineage>
        <taxon>Bacteria</taxon>
        <taxon>Bacillati</taxon>
        <taxon>Actinomycetota</taxon>
        <taxon>Actinomycetes</taxon>
        <taxon>Streptosporangiales</taxon>
        <taxon>Thermomonosporaceae</taxon>
        <taxon>Actinomadura</taxon>
    </lineage>
</organism>
<dbReference type="InterPro" id="IPR036259">
    <property type="entry name" value="MFS_trans_sf"/>
</dbReference>
<comment type="subcellular location">
    <subcellularLocation>
        <location evidence="1">Cell membrane</location>
        <topology evidence="1">Multi-pass membrane protein</topology>
    </subcellularLocation>
</comment>
<dbReference type="PANTHER" id="PTHR23513:SF11">
    <property type="entry name" value="STAPHYLOFERRIN A TRANSPORTER"/>
    <property type="match status" value="1"/>
</dbReference>
<gene>
    <name evidence="7" type="ORF">ACFPCY_16510</name>
</gene>
<evidence type="ECO:0000256" key="2">
    <source>
        <dbReference type="ARBA" id="ARBA00022475"/>
    </source>
</evidence>
<feature type="transmembrane region" description="Helical" evidence="6">
    <location>
        <begin position="141"/>
        <end position="162"/>
    </location>
</feature>
<evidence type="ECO:0000256" key="4">
    <source>
        <dbReference type="ARBA" id="ARBA00022989"/>
    </source>
</evidence>
<keyword evidence="4 6" id="KW-1133">Transmembrane helix</keyword>
<feature type="transmembrane region" description="Helical" evidence="6">
    <location>
        <begin position="74"/>
        <end position="95"/>
    </location>
</feature>
<protein>
    <submittedName>
        <fullName evidence="7">MFS transporter</fullName>
    </submittedName>
</protein>
<feature type="transmembrane region" description="Helical" evidence="6">
    <location>
        <begin position="387"/>
        <end position="407"/>
    </location>
</feature>
<keyword evidence="2" id="KW-1003">Cell membrane</keyword>
<evidence type="ECO:0000256" key="3">
    <source>
        <dbReference type="ARBA" id="ARBA00022692"/>
    </source>
</evidence>
<feature type="transmembrane region" description="Helical" evidence="6">
    <location>
        <begin position="320"/>
        <end position="339"/>
    </location>
</feature>
<name>A0ABV9TXU9_9ACTN</name>
<evidence type="ECO:0000313" key="8">
    <source>
        <dbReference type="Proteomes" id="UP001595872"/>
    </source>
</evidence>
<dbReference type="CDD" id="cd06173">
    <property type="entry name" value="MFS_MefA_like"/>
    <property type="match status" value="1"/>
</dbReference>
<comment type="caution">
    <text evidence="7">The sequence shown here is derived from an EMBL/GenBank/DDBJ whole genome shotgun (WGS) entry which is preliminary data.</text>
</comment>
<dbReference type="EMBL" id="JBHSIT010000004">
    <property type="protein sequence ID" value="MFC4908927.1"/>
    <property type="molecule type" value="Genomic_DNA"/>
</dbReference>
<dbReference type="Proteomes" id="UP001595872">
    <property type="component" value="Unassembled WGS sequence"/>
</dbReference>
<dbReference type="Gene3D" id="1.20.1250.20">
    <property type="entry name" value="MFS general substrate transporter like domains"/>
    <property type="match status" value="1"/>
</dbReference>
<evidence type="ECO:0000313" key="7">
    <source>
        <dbReference type="EMBL" id="MFC4908927.1"/>
    </source>
</evidence>
<keyword evidence="8" id="KW-1185">Reference proteome</keyword>
<keyword evidence="5 6" id="KW-0472">Membrane</keyword>
<dbReference type="PANTHER" id="PTHR23513">
    <property type="entry name" value="INTEGRAL MEMBRANE EFFLUX PROTEIN-RELATED"/>
    <property type="match status" value="1"/>
</dbReference>
<accession>A0ABV9TXU9</accession>
<evidence type="ECO:0000256" key="6">
    <source>
        <dbReference type="SAM" id="Phobius"/>
    </source>
</evidence>
<feature type="transmembrane region" description="Helical" evidence="6">
    <location>
        <begin position="101"/>
        <end position="120"/>
    </location>
</feature>
<feature type="transmembrane region" description="Helical" evidence="6">
    <location>
        <begin position="168"/>
        <end position="187"/>
    </location>
</feature>